<dbReference type="Pfam" id="PF02321">
    <property type="entry name" value="OEP"/>
    <property type="match status" value="2"/>
</dbReference>
<dbReference type="SUPFAM" id="SSF56954">
    <property type="entry name" value="Outer membrane efflux proteins (OEP)"/>
    <property type="match status" value="1"/>
</dbReference>
<comment type="subcellular location">
    <subcellularLocation>
        <location evidence="1">Cell outer membrane</location>
    </subcellularLocation>
</comment>
<evidence type="ECO:0000313" key="9">
    <source>
        <dbReference type="EMBL" id="BCR04895.1"/>
    </source>
</evidence>
<reference evidence="9 10" key="1">
    <citation type="journal article" date="2016" name="C (Basel)">
        <title>Selective Growth of and Electricity Production by Marine Exoelectrogenic Bacteria in Self-Aggregated Hydrogel of Microbially Reduced Graphene Oxide.</title>
        <authorList>
            <person name="Yoshida N."/>
            <person name="Goto Y."/>
            <person name="Miyata Y."/>
        </authorList>
    </citation>
    <scope>NUCLEOTIDE SEQUENCE [LARGE SCALE GENOMIC DNA]</scope>
    <source>
        <strain evidence="9 10">NIT-T3</strain>
    </source>
</reference>
<feature type="chain" id="PRO_5046097159" description="TolC family protein" evidence="8">
    <location>
        <begin position="22"/>
        <end position="407"/>
    </location>
</feature>
<evidence type="ECO:0000256" key="2">
    <source>
        <dbReference type="ARBA" id="ARBA00007613"/>
    </source>
</evidence>
<evidence type="ECO:0000256" key="4">
    <source>
        <dbReference type="ARBA" id="ARBA00022452"/>
    </source>
</evidence>
<keyword evidence="4" id="KW-1134">Transmembrane beta strand</keyword>
<sequence length="407" mass="44496">MKRFWFSVLLLIFSLPAPNAAAETALTQARVLELAASAALEVRLSSTQIEEGEARLAGAKVRTLENPQLELEAGPRSAEEDDVDFGVGLEIPVELWGRRDKRIAVAEAELQREKWLTGEARRQAVSAAVGAYYRVLHARKGLELARERKALAEELLRIATDRYRAGDAPLFEVNLARTETARAASEIASAQGRLAQARAALEQSLALPAGGDFQIEGDLEDRSFFDRFHLDPAMASRPDLLAARAEVEAADADIALAKAEQRPDLALRLSYHQEGDEKVALAGVAVGLPFLNPRREAPVREAMARSRRARIVAETKEAVISSQIEGARLAYQAAVEAVREMEEVALPLQSENQAMATESYRSGKIALATLLQVRREALETRREYLDHLLKASETGIGLASAIGTFSK</sequence>
<name>A0ABM8HWE5_9BACT</name>
<dbReference type="PANTHER" id="PTHR30026:SF20">
    <property type="entry name" value="OUTER MEMBRANE PROTEIN TOLC"/>
    <property type="match status" value="1"/>
</dbReference>
<keyword evidence="10" id="KW-1185">Reference proteome</keyword>
<evidence type="ECO:0000313" key="10">
    <source>
        <dbReference type="Proteomes" id="UP001319827"/>
    </source>
</evidence>
<feature type="signal peptide" evidence="8">
    <location>
        <begin position="1"/>
        <end position="21"/>
    </location>
</feature>
<dbReference type="Gene3D" id="1.20.1600.10">
    <property type="entry name" value="Outer membrane efflux proteins (OEP)"/>
    <property type="match status" value="1"/>
</dbReference>
<accession>A0ABM8HWE5</accession>
<gene>
    <name evidence="9" type="ORF">DESUT3_19640</name>
</gene>
<evidence type="ECO:0000256" key="7">
    <source>
        <dbReference type="ARBA" id="ARBA00023237"/>
    </source>
</evidence>
<keyword evidence="3" id="KW-0813">Transport</keyword>
<dbReference type="Proteomes" id="UP001319827">
    <property type="component" value="Chromosome"/>
</dbReference>
<evidence type="ECO:0000256" key="8">
    <source>
        <dbReference type="SAM" id="SignalP"/>
    </source>
</evidence>
<evidence type="ECO:0008006" key="11">
    <source>
        <dbReference type="Google" id="ProtNLM"/>
    </source>
</evidence>
<comment type="similarity">
    <text evidence="2">Belongs to the outer membrane factor (OMF) (TC 1.B.17) family.</text>
</comment>
<keyword evidence="7" id="KW-0998">Cell outer membrane</keyword>
<evidence type="ECO:0000256" key="1">
    <source>
        <dbReference type="ARBA" id="ARBA00004442"/>
    </source>
</evidence>
<evidence type="ECO:0000256" key="5">
    <source>
        <dbReference type="ARBA" id="ARBA00022692"/>
    </source>
</evidence>
<protein>
    <recommendedName>
        <fullName evidence="11">TolC family protein</fullName>
    </recommendedName>
</protein>
<keyword evidence="6" id="KW-0472">Membrane</keyword>
<evidence type="ECO:0000256" key="3">
    <source>
        <dbReference type="ARBA" id="ARBA00022448"/>
    </source>
</evidence>
<evidence type="ECO:0000256" key="6">
    <source>
        <dbReference type="ARBA" id="ARBA00023136"/>
    </source>
</evidence>
<keyword evidence="8" id="KW-0732">Signal</keyword>
<keyword evidence="5" id="KW-0812">Transmembrane</keyword>
<dbReference type="InterPro" id="IPR003423">
    <property type="entry name" value="OMP_efflux"/>
</dbReference>
<organism evidence="9 10">
    <name type="scientific">Desulfuromonas versatilis</name>
    <dbReference type="NCBI Taxonomy" id="2802975"/>
    <lineage>
        <taxon>Bacteria</taxon>
        <taxon>Pseudomonadati</taxon>
        <taxon>Thermodesulfobacteriota</taxon>
        <taxon>Desulfuromonadia</taxon>
        <taxon>Desulfuromonadales</taxon>
        <taxon>Desulfuromonadaceae</taxon>
        <taxon>Desulfuromonas</taxon>
    </lineage>
</organism>
<dbReference type="PANTHER" id="PTHR30026">
    <property type="entry name" value="OUTER MEMBRANE PROTEIN TOLC"/>
    <property type="match status" value="1"/>
</dbReference>
<proteinExistence type="inferred from homology"/>
<dbReference type="EMBL" id="AP024355">
    <property type="protein sequence ID" value="BCR04895.1"/>
    <property type="molecule type" value="Genomic_DNA"/>
</dbReference>
<dbReference type="InterPro" id="IPR051906">
    <property type="entry name" value="TolC-like"/>
</dbReference>
<reference evidence="9 10" key="2">
    <citation type="journal article" date="2021" name="Int. J. Syst. Evol. Microbiol.">
        <title>Isolation and Polyphasic Characterization of Desulfuromonas versatilis sp. Nov., an Electrogenic Bacteria Capable of Versatile Metabolism Isolated from a Graphene Oxide-Reducing Enrichment Culture.</title>
        <authorList>
            <person name="Xie L."/>
            <person name="Yoshida N."/>
            <person name="Ishii S."/>
            <person name="Meng L."/>
        </authorList>
    </citation>
    <scope>NUCLEOTIDE SEQUENCE [LARGE SCALE GENOMIC DNA]</scope>
    <source>
        <strain evidence="9 10">NIT-T3</strain>
    </source>
</reference>